<evidence type="ECO:0000259" key="2">
    <source>
        <dbReference type="Pfam" id="PF11887"/>
    </source>
</evidence>
<organism evidence="3 4">
    <name type="scientific">Stackebrandtia endophytica</name>
    <dbReference type="NCBI Taxonomy" id="1496996"/>
    <lineage>
        <taxon>Bacteria</taxon>
        <taxon>Bacillati</taxon>
        <taxon>Actinomycetota</taxon>
        <taxon>Actinomycetes</taxon>
        <taxon>Glycomycetales</taxon>
        <taxon>Glycomycetaceae</taxon>
        <taxon>Stackebrandtia</taxon>
    </lineage>
</organism>
<reference evidence="3 4" key="1">
    <citation type="submission" date="2019-06" db="EMBL/GenBank/DDBJ databases">
        <title>Sequencing the genomes of 1000 actinobacteria strains.</title>
        <authorList>
            <person name="Klenk H.-P."/>
        </authorList>
    </citation>
    <scope>NUCLEOTIDE SEQUENCE [LARGE SCALE GENOMIC DNA]</scope>
    <source>
        <strain evidence="3 4">DSM 45928</strain>
    </source>
</reference>
<feature type="domain" description="Mce/MlaD" evidence="1">
    <location>
        <begin position="43"/>
        <end position="121"/>
    </location>
</feature>
<dbReference type="NCBIfam" id="TIGR00996">
    <property type="entry name" value="Mtu_fam_mce"/>
    <property type="match status" value="1"/>
</dbReference>
<comment type="caution">
    <text evidence="3">The sequence shown here is derived from an EMBL/GenBank/DDBJ whole genome shotgun (WGS) entry which is preliminary data.</text>
</comment>
<gene>
    <name evidence="3" type="ORF">FB566_3625</name>
</gene>
<dbReference type="PANTHER" id="PTHR33371:SF17">
    <property type="entry name" value="MCE-FAMILY PROTEIN MCE1B"/>
    <property type="match status" value="1"/>
</dbReference>
<evidence type="ECO:0000313" key="3">
    <source>
        <dbReference type="EMBL" id="TQL78049.1"/>
    </source>
</evidence>
<feature type="domain" description="Mammalian cell entry C-terminal" evidence="2">
    <location>
        <begin position="131"/>
        <end position="335"/>
    </location>
</feature>
<evidence type="ECO:0000313" key="4">
    <source>
        <dbReference type="Proteomes" id="UP000317043"/>
    </source>
</evidence>
<sequence>MAKRSTGPGTLGSGVRLGVFALVTTLALVLLTDALGGIRLTGGNGYRALFSDATGLLVGDDVRIAGVKVGEVSAIELRQDGKSAPVAEVEFTLDGDREIPAGVEVAIRYRNMVGQRYVALTRSSETMTGPSLQPGDTIGLEQTTPALDLTVLLNGFKPLFAALSPEEVNQLSFEIIQVFQGEGSTIEGILSHTASLTSTLAAHDETIGQVIDNLNAVLGTVAEREDALDTSIVKLQEFITGLSDDRDALGEALVSISTLTGQTASLVDEARGPLAADVSALEVLAGNLNANAEAIETTLTRLPVTYSSLTPTGSYGSWFNFFLCGMDGQVVLGENVSNPVTLQSPFARCQP</sequence>
<dbReference type="PANTHER" id="PTHR33371">
    <property type="entry name" value="INTERMEMBRANE PHOSPHOLIPID TRANSPORT SYSTEM BINDING PROTEIN MLAD-RELATED"/>
    <property type="match status" value="1"/>
</dbReference>
<name>A0A543AZQ3_9ACTN</name>
<dbReference type="FunCoup" id="A0A543AZQ3">
    <property type="interactions" value="47"/>
</dbReference>
<dbReference type="InterPro" id="IPR024516">
    <property type="entry name" value="Mce_C"/>
</dbReference>
<accession>A0A543AZQ3</accession>
<keyword evidence="4" id="KW-1185">Reference proteome</keyword>
<dbReference type="AlphaFoldDB" id="A0A543AZQ3"/>
<dbReference type="InterPro" id="IPR003399">
    <property type="entry name" value="Mce/MlaD"/>
</dbReference>
<proteinExistence type="predicted"/>
<dbReference type="Proteomes" id="UP000317043">
    <property type="component" value="Unassembled WGS sequence"/>
</dbReference>
<protein>
    <submittedName>
        <fullName evidence="3">Phospholipid/cholesterol/gamma-HCH transport system substrate-binding protein</fullName>
    </submittedName>
</protein>
<dbReference type="EMBL" id="VFOW01000001">
    <property type="protein sequence ID" value="TQL78049.1"/>
    <property type="molecule type" value="Genomic_DNA"/>
</dbReference>
<dbReference type="InParanoid" id="A0A543AZQ3"/>
<dbReference type="GO" id="GO:0051701">
    <property type="term" value="P:biological process involved in interaction with host"/>
    <property type="evidence" value="ECO:0007669"/>
    <property type="project" value="TreeGrafter"/>
</dbReference>
<evidence type="ECO:0000259" key="1">
    <source>
        <dbReference type="Pfam" id="PF02470"/>
    </source>
</evidence>
<dbReference type="Pfam" id="PF02470">
    <property type="entry name" value="MlaD"/>
    <property type="match status" value="1"/>
</dbReference>
<dbReference type="RefSeq" id="WP_142041897.1">
    <property type="nucleotide sequence ID" value="NZ_JBHTGS010000001.1"/>
</dbReference>
<dbReference type="OrthoDB" id="338143at2"/>
<dbReference type="InterPro" id="IPR005693">
    <property type="entry name" value="Mce"/>
</dbReference>
<dbReference type="GO" id="GO:0005576">
    <property type="term" value="C:extracellular region"/>
    <property type="evidence" value="ECO:0007669"/>
    <property type="project" value="TreeGrafter"/>
</dbReference>
<dbReference type="InterPro" id="IPR052336">
    <property type="entry name" value="MlaD_Phospholipid_Transporter"/>
</dbReference>
<dbReference type="Pfam" id="PF11887">
    <property type="entry name" value="Mce4_CUP1"/>
    <property type="match status" value="1"/>
</dbReference>